<dbReference type="GO" id="GO:0009252">
    <property type="term" value="P:peptidoglycan biosynthetic process"/>
    <property type="evidence" value="ECO:0007669"/>
    <property type="project" value="InterPro"/>
</dbReference>
<evidence type="ECO:0000259" key="13">
    <source>
        <dbReference type="Pfam" id="PF00905"/>
    </source>
</evidence>
<dbReference type="NCBIfam" id="TIGR02073">
    <property type="entry name" value="PBP_1c"/>
    <property type="match status" value="1"/>
</dbReference>
<feature type="domain" description="Glycosyl transferase family 51" evidence="14">
    <location>
        <begin position="79"/>
        <end position="244"/>
    </location>
</feature>
<name>A0A2S7U5T5_9BACT</name>
<evidence type="ECO:0000256" key="3">
    <source>
        <dbReference type="ARBA" id="ARBA00007739"/>
    </source>
</evidence>
<evidence type="ECO:0000313" key="16">
    <source>
        <dbReference type="Proteomes" id="UP000239907"/>
    </source>
</evidence>
<evidence type="ECO:0000256" key="4">
    <source>
        <dbReference type="ARBA" id="ARBA00022645"/>
    </source>
</evidence>
<dbReference type="GO" id="GO:0008955">
    <property type="term" value="F:peptidoglycan glycosyltransferase activity"/>
    <property type="evidence" value="ECO:0007669"/>
    <property type="project" value="UniProtKB-EC"/>
</dbReference>
<evidence type="ECO:0000256" key="6">
    <source>
        <dbReference type="ARBA" id="ARBA00022676"/>
    </source>
</evidence>
<dbReference type="EC" id="2.4.99.28" evidence="10"/>
<organism evidence="15 16">
    <name type="scientific">Rubritalea profundi</name>
    <dbReference type="NCBI Taxonomy" id="1658618"/>
    <lineage>
        <taxon>Bacteria</taxon>
        <taxon>Pseudomonadati</taxon>
        <taxon>Verrucomicrobiota</taxon>
        <taxon>Verrucomicrobiia</taxon>
        <taxon>Verrucomicrobiales</taxon>
        <taxon>Rubritaleaceae</taxon>
        <taxon>Rubritalea</taxon>
    </lineage>
</organism>
<keyword evidence="12" id="KW-1133">Transmembrane helix</keyword>
<dbReference type="Gene3D" id="3.40.710.10">
    <property type="entry name" value="DD-peptidase/beta-lactamase superfamily"/>
    <property type="match status" value="1"/>
</dbReference>
<reference evidence="15 16" key="1">
    <citation type="submission" date="2016-12" db="EMBL/GenBank/DDBJ databases">
        <title>Study of bacterial adaptation to deep sea.</title>
        <authorList>
            <person name="Song J."/>
            <person name="Yoshizawa S."/>
            <person name="Kogure K."/>
        </authorList>
    </citation>
    <scope>NUCLEOTIDE SEQUENCE [LARGE SCALE GENOMIC DNA]</scope>
    <source>
        <strain evidence="15 16">SAORIC-165</strain>
    </source>
</reference>
<protein>
    <recommendedName>
        <fullName evidence="10">peptidoglycan glycosyltransferase</fullName>
        <ecNumber evidence="10">2.4.99.28</ecNumber>
    </recommendedName>
</protein>
<keyword evidence="9" id="KW-0511">Multifunctional enzyme</keyword>
<evidence type="ECO:0000256" key="2">
    <source>
        <dbReference type="ARBA" id="ARBA00007090"/>
    </source>
</evidence>
<keyword evidence="5" id="KW-0645">Protease</keyword>
<dbReference type="InterPro" id="IPR036950">
    <property type="entry name" value="PBP_transglycosylase"/>
</dbReference>
<dbReference type="GO" id="GO:0008658">
    <property type="term" value="F:penicillin binding"/>
    <property type="evidence" value="ECO:0007669"/>
    <property type="project" value="InterPro"/>
</dbReference>
<dbReference type="GO" id="GO:0006508">
    <property type="term" value="P:proteolysis"/>
    <property type="evidence" value="ECO:0007669"/>
    <property type="project" value="UniProtKB-KW"/>
</dbReference>
<dbReference type="Proteomes" id="UP000239907">
    <property type="component" value="Unassembled WGS sequence"/>
</dbReference>
<dbReference type="InterPro" id="IPR001460">
    <property type="entry name" value="PCN-bd_Tpept"/>
</dbReference>
<gene>
    <name evidence="15" type="ORF">BSZ32_16535</name>
</gene>
<feature type="domain" description="Penicillin-binding protein transpeptidase" evidence="13">
    <location>
        <begin position="322"/>
        <end position="590"/>
    </location>
</feature>
<dbReference type="InterPro" id="IPR050396">
    <property type="entry name" value="Glycosyltr_51/Transpeptidase"/>
</dbReference>
<dbReference type="Pfam" id="PF00905">
    <property type="entry name" value="Transpeptidase"/>
    <property type="match status" value="1"/>
</dbReference>
<evidence type="ECO:0000256" key="8">
    <source>
        <dbReference type="ARBA" id="ARBA00022801"/>
    </source>
</evidence>
<dbReference type="InterPro" id="IPR011815">
    <property type="entry name" value="PBP_1c"/>
</dbReference>
<dbReference type="Pfam" id="PF00912">
    <property type="entry name" value="Transgly"/>
    <property type="match status" value="1"/>
</dbReference>
<dbReference type="InterPro" id="IPR001264">
    <property type="entry name" value="Glyco_trans_51"/>
</dbReference>
<keyword evidence="12" id="KW-0812">Transmembrane</keyword>
<evidence type="ECO:0000256" key="12">
    <source>
        <dbReference type="SAM" id="Phobius"/>
    </source>
</evidence>
<keyword evidence="12" id="KW-0472">Membrane</keyword>
<dbReference type="RefSeq" id="WP_165788908.1">
    <property type="nucleotide sequence ID" value="NZ_MQWA01000001.1"/>
</dbReference>
<comment type="pathway">
    <text evidence="1">Cell wall biogenesis; peptidoglycan biosynthesis.</text>
</comment>
<comment type="similarity">
    <text evidence="3">In the N-terminal section; belongs to the glycosyltransferase 51 family.</text>
</comment>
<comment type="catalytic activity">
    <reaction evidence="11">
        <text>[GlcNAc-(1-&gt;4)-Mur2Ac(oyl-L-Ala-gamma-D-Glu-L-Lys-D-Ala-D-Ala)](n)-di-trans,octa-cis-undecaprenyl diphosphate + beta-D-GlcNAc-(1-&gt;4)-Mur2Ac(oyl-L-Ala-gamma-D-Glu-L-Lys-D-Ala-D-Ala)-di-trans,octa-cis-undecaprenyl diphosphate = [GlcNAc-(1-&gt;4)-Mur2Ac(oyl-L-Ala-gamma-D-Glu-L-Lys-D-Ala-D-Ala)](n+1)-di-trans,octa-cis-undecaprenyl diphosphate + di-trans,octa-cis-undecaprenyl diphosphate + H(+)</text>
        <dbReference type="Rhea" id="RHEA:23708"/>
        <dbReference type="Rhea" id="RHEA-COMP:9602"/>
        <dbReference type="Rhea" id="RHEA-COMP:9603"/>
        <dbReference type="ChEBI" id="CHEBI:15378"/>
        <dbReference type="ChEBI" id="CHEBI:58405"/>
        <dbReference type="ChEBI" id="CHEBI:60033"/>
        <dbReference type="ChEBI" id="CHEBI:78435"/>
        <dbReference type="EC" id="2.4.99.28"/>
    </reaction>
</comment>
<dbReference type="InterPro" id="IPR012338">
    <property type="entry name" value="Beta-lactam/transpept-like"/>
</dbReference>
<sequence length="767" mass="84619">MILLTQAFLDRNSLARYRVARISIRIMAVLSALCLMLWYLVPLAFPLNEDALAGPPPSVLILDNQGNPLHHQARKDYYLSESTPLDGIPQSLIDATLAAEDKRFHDHGGVDILANLRAIKDSIEAERLVSGASTVTQQTIKLTTGSPARTFKTKIIEALSARHLEISYTKQEILACYLNHLDYGNLTQGPRQASLHYFGKELSELSLAQTALLAGLPQAPSRHNPRRNPNNAKKRRDWVLERMQITCDYPSTQIQRAINEPIQLIPRRSHQLQTQLAQLAVAHRTPGSRTIRTSIDSKLQATVERTLAEEVAKLHHQHVNNGAVVVIDNHTRQVSALVGTADFSAESGQINAALTPRSPGSVLKPFTYLLAIEKLHYSPATILADVPTQYAGIRGPEAFVNYDRKHRGPVSLHSALGNSLNVPAVRTLNALGGPRALHSFLQQLGFSTLTEKPSHYGLGLTLGSGPVTLIDVTNGFASIACQGSHTDYILFPDDQTTMPKRVCSAESAYLIASILTDNLARSATFGNNSQLRLPFPCAVKTGTSSDFRDNFCVGFTTDFTVGVWVGNLSNQPMKGTSGVTGAGPVFHQVMLDLHKNRPAHWLKKPANVLAIQIDPHTGKRLAPSHPRFPLSIHTFTNKDRIPKWANHLDYSQNGQVYLNDRFTHWLSETPQPPFIADQTRQHDVPLRVLSPARDATYLLDPDLPDRGAYLSLISNDPESTEWSSTSLEIIDHHKSPTLILTEGDHQVTAHHRATGKSSTIRFSVREL</sequence>
<proteinExistence type="inferred from homology"/>
<evidence type="ECO:0000256" key="5">
    <source>
        <dbReference type="ARBA" id="ARBA00022670"/>
    </source>
</evidence>
<evidence type="ECO:0000259" key="14">
    <source>
        <dbReference type="Pfam" id="PF00912"/>
    </source>
</evidence>
<dbReference type="GO" id="GO:0030288">
    <property type="term" value="C:outer membrane-bounded periplasmic space"/>
    <property type="evidence" value="ECO:0007669"/>
    <property type="project" value="TreeGrafter"/>
</dbReference>
<dbReference type="InterPro" id="IPR023346">
    <property type="entry name" value="Lysozyme-like_dom_sf"/>
</dbReference>
<keyword evidence="7" id="KW-0808">Transferase</keyword>
<comment type="caution">
    <text evidence="15">The sequence shown here is derived from an EMBL/GenBank/DDBJ whole genome shotgun (WGS) entry which is preliminary data.</text>
</comment>
<evidence type="ECO:0000256" key="9">
    <source>
        <dbReference type="ARBA" id="ARBA00023268"/>
    </source>
</evidence>
<evidence type="ECO:0000256" key="7">
    <source>
        <dbReference type="ARBA" id="ARBA00022679"/>
    </source>
</evidence>
<comment type="similarity">
    <text evidence="2">In the C-terminal section; belongs to the transpeptidase family.</text>
</comment>
<keyword evidence="6" id="KW-0328">Glycosyltransferase</keyword>
<dbReference type="AlphaFoldDB" id="A0A2S7U5T5"/>
<feature type="transmembrane region" description="Helical" evidence="12">
    <location>
        <begin position="22"/>
        <end position="41"/>
    </location>
</feature>
<dbReference type="GO" id="GO:0004180">
    <property type="term" value="F:carboxypeptidase activity"/>
    <property type="evidence" value="ECO:0007669"/>
    <property type="project" value="UniProtKB-KW"/>
</dbReference>
<evidence type="ECO:0000256" key="10">
    <source>
        <dbReference type="ARBA" id="ARBA00044770"/>
    </source>
</evidence>
<dbReference type="Gene3D" id="1.10.3810.10">
    <property type="entry name" value="Biosynthetic peptidoglycan transglycosylase-like"/>
    <property type="match status" value="1"/>
</dbReference>
<dbReference type="EMBL" id="MQWA01000001">
    <property type="protein sequence ID" value="PQJ29930.1"/>
    <property type="molecule type" value="Genomic_DNA"/>
</dbReference>
<evidence type="ECO:0000313" key="15">
    <source>
        <dbReference type="EMBL" id="PQJ29930.1"/>
    </source>
</evidence>
<dbReference type="PANTHER" id="PTHR32282">
    <property type="entry name" value="BINDING PROTEIN TRANSPEPTIDASE, PUTATIVE-RELATED"/>
    <property type="match status" value="1"/>
</dbReference>
<evidence type="ECO:0000256" key="1">
    <source>
        <dbReference type="ARBA" id="ARBA00004752"/>
    </source>
</evidence>
<dbReference type="SUPFAM" id="SSF53955">
    <property type="entry name" value="Lysozyme-like"/>
    <property type="match status" value="1"/>
</dbReference>
<keyword evidence="4" id="KW-0121">Carboxypeptidase</keyword>
<evidence type="ECO:0000256" key="11">
    <source>
        <dbReference type="ARBA" id="ARBA00049902"/>
    </source>
</evidence>
<keyword evidence="16" id="KW-1185">Reference proteome</keyword>
<dbReference type="SUPFAM" id="SSF56601">
    <property type="entry name" value="beta-lactamase/transpeptidase-like"/>
    <property type="match status" value="1"/>
</dbReference>
<dbReference type="PANTHER" id="PTHR32282:SF15">
    <property type="entry name" value="PENICILLIN-BINDING PROTEIN 1C"/>
    <property type="match status" value="1"/>
</dbReference>
<accession>A0A2S7U5T5</accession>
<keyword evidence="8" id="KW-0378">Hydrolase</keyword>